<organism evidence="3 4">
    <name type="scientific">Lwoffella lincolnii</name>
    <dbReference type="NCBI Taxonomy" id="90241"/>
    <lineage>
        <taxon>Bacteria</taxon>
        <taxon>Pseudomonadati</taxon>
        <taxon>Pseudomonadota</taxon>
        <taxon>Gammaproteobacteria</taxon>
        <taxon>Moraxellales</taxon>
        <taxon>Moraxellaceae</taxon>
        <taxon>Lwoffella</taxon>
    </lineage>
</organism>
<dbReference type="AlphaFoldDB" id="A0A1T0CAP7"/>
<feature type="region of interest" description="Disordered" evidence="1">
    <location>
        <begin position="116"/>
        <end position="146"/>
    </location>
</feature>
<dbReference type="SUPFAM" id="SSF52540">
    <property type="entry name" value="P-loop containing nucleoside triphosphate hydrolases"/>
    <property type="match status" value="1"/>
</dbReference>
<dbReference type="Gene3D" id="3.40.50.300">
    <property type="entry name" value="P-loop containing nucleotide triphosphate hydrolases"/>
    <property type="match status" value="1"/>
</dbReference>
<feature type="domain" description="ATPase dynein-related AAA" evidence="2">
    <location>
        <begin position="198"/>
        <end position="329"/>
    </location>
</feature>
<evidence type="ECO:0000313" key="4">
    <source>
        <dbReference type="Proteomes" id="UP000191094"/>
    </source>
</evidence>
<accession>A0A1T0CAP7</accession>
<dbReference type="GO" id="GO:0005524">
    <property type="term" value="F:ATP binding"/>
    <property type="evidence" value="ECO:0007669"/>
    <property type="project" value="InterPro"/>
</dbReference>
<dbReference type="EMBL" id="MUYT01000017">
    <property type="protein sequence ID" value="OOS19446.1"/>
    <property type="molecule type" value="Genomic_DNA"/>
</dbReference>
<evidence type="ECO:0000256" key="1">
    <source>
        <dbReference type="SAM" id="MobiDB-lite"/>
    </source>
</evidence>
<feature type="compositionally biased region" description="Low complexity" evidence="1">
    <location>
        <begin position="120"/>
        <end position="141"/>
    </location>
</feature>
<evidence type="ECO:0000313" key="3">
    <source>
        <dbReference type="EMBL" id="OOS19446.1"/>
    </source>
</evidence>
<dbReference type="InterPro" id="IPR052934">
    <property type="entry name" value="Methyl-DNA_Rec/Restrict_Enz"/>
</dbReference>
<dbReference type="Proteomes" id="UP000191094">
    <property type="component" value="Unassembled WGS sequence"/>
</dbReference>
<proteinExistence type="predicted"/>
<dbReference type="PANTHER" id="PTHR37291">
    <property type="entry name" value="5-METHYLCYTOSINE-SPECIFIC RESTRICTION ENZYME B"/>
    <property type="match status" value="1"/>
</dbReference>
<gene>
    <name evidence="3" type="ORF">B0682_09015</name>
</gene>
<name>A0A1T0CAP7_9GAMM</name>
<dbReference type="PANTHER" id="PTHR37291:SF1">
    <property type="entry name" value="TYPE IV METHYL-DIRECTED RESTRICTION ENZYME ECOKMCRB SUBUNIT"/>
    <property type="match status" value="1"/>
</dbReference>
<dbReference type="InterPro" id="IPR027417">
    <property type="entry name" value="P-loop_NTPase"/>
</dbReference>
<protein>
    <recommendedName>
        <fullName evidence="2">ATPase dynein-related AAA domain-containing protein</fullName>
    </recommendedName>
</protein>
<reference evidence="3 4" key="1">
    <citation type="submission" date="2017-02" db="EMBL/GenBank/DDBJ databases">
        <title>Draft genome sequence of Moraxella lincolnii CCUG 9405T type strain.</title>
        <authorList>
            <person name="Salva-Serra F."/>
            <person name="Engstrom-Jakobsson H."/>
            <person name="Thorell K."/>
            <person name="Jaen-Luchoro D."/>
            <person name="Gonzales-Siles L."/>
            <person name="Karlsson R."/>
            <person name="Yazdan S."/>
            <person name="Boulund F."/>
            <person name="Johnning A."/>
            <person name="Engstrand L."/>
            <person name="Kristiansson E."/>
            <person name="Moore E."/>
        </authorList>
    </citation>
    <scope>NUCLEOTIDE SEQUENCE [LARGE SCALE GENOMIC DNA]</scope>
    <source>
        <strain evidence="3 4">CCUG 9405</strain>
    </source>
</reference>
<dbReference type="Pfam" id="PF07728">
    <property type="entry name" value="AAA_5"/>
    <property type="match status" value="1"/>
</dbReference>
<dbReference type="GO" id="GO:0016887">
    <property type="term" value="F:ATP hydrolysis activity"/>
    <property type="evidence" value="ECO:0007669"/>
    <property type="project" value="InterPro"/>
</dbReference>
<keyword evidence="4" id="KW-1185">Reference proteome</keyword>
<dbReference type="InterPro" id="IPR011704">
    <property type="entry name" value="ATPase_dyneun-rel_AAA"/>
</dbReference>
<dbReference type="STRING" id="90241.B0682_09015"/>
<comment type="caution">
    <text evidence="3">The sequence shown here is derived from an EMBL/GenBank/DDBJ whole genome shotgun (WGS) entry which is preliminary data.</text>
</comment>
<evidence type="ECO:0000259" key="2">
    <source>
        <dbReference type="Pfam" id="PF07728"/>
    </source>
</evidence>
<sequence length="513" mass="57747">MADLTADLGLSMPCNVIFTGVAGTGKTHRLQQLAKQYTDVVQSVNVDQLGKTLVQTLSWRDVIVLVFLHKLQQGQELLKVADIVASPFFQYKAVVNNRQEHLEQTAWTTLRQYARSGSLSNHNPSTNHNPSNHHPSNHQPSYQTPFNHNSQISSQAYFAKDSSSHWYLLSDSLPLLTDLQAQLDSYLASVANIHQREQCRYVMVSFHQAYGYDEFVEGIRPYVDDDGKMHYDIQAGAFVRLCERAWQDPTHRYAVLIDEINRANVVQVFGELLSLIEPSKRMGQPHAMQVNLAYSGRLFGVPSNVDIYATMNVQDRSLMPLDTAFRRRFEFVLLLPNSQELPCIDNPYDHKQIDLAKILDGLNTRLLQHAGEQALLGQAYFYGIDSVAGLITVMVKQVLPQLLNDLSQAQLIEVLNLSMVPWLLPITDIIITSASSNPVINQNKDVAYAVGQYAGQSMNHMLSHGSSLHINPNMIRLLTKLPMAINPITNSTINPEQHNNPFLQSETWASLYD</sequence>